<reference evidence="2" key="1">
    <citation type="submission" date="2023-10" db="EMBL/GenBank/DDBJ databases">
        <authorList>
            <person name="Chen Y."/>
            <person name="Shah S."/>
            <person name="Dougan E. K."/>
            <person name="Thang M."/>
            <person name="Chan C."/>
        </authorList>
    </citation>
    <scope>NUCLEOTIDE SEQUENCE [LARGE SCALE GENOMIC DNA]</scope>
</reference>
<proteinExistence type="predicted"/>
<dbReference type="EMBL" id="CAUYUJ010016202">
    <property type="protein sequence ID" value="CAK0862845.1"/>
    <property type="molecule type" value="Genomic_DNA"/>
</dbReference>
<organism evidence="2 3">
    <name type="scientific">Prorocentrum cordatum</name>
    <dbReference type="NCBI Taxonomy" id="2364126"/>
    <lineage>
        <taxon>Eukaryota</taxon>
        <taxon>Sar</taxon>
        <taxon>Alveolata</taxon>
        <taxon>Dinophyceae</taxon>
        <taxon>Prorocentrales</taxon>
        <taxon>Prorocentraceae</taxon>
        <taxon>Prorocentrum</taxon>
    </lineage>
</organism>
<keyword evidence="3" id="KW-1185">Reference proteome</keyword>
<accession>A0ABN9US42</accession>
<evidence type="ECO:0000256" key="1">
    <source>
        <dbReference type="SAM" id="Phobius"/>
    </source>
</evidence>
<evidence type="ECO:0000313" key="3">
    <source>
        <dbReference type="Proteomes" id="UP001189429"/>
    </source>
</evidence>
<evidence type="ECO:0000313" key="2">
    <source>
        <dbReference type="EMBL" id="CAK0862845.1"/>
    </source>
</evidence>
<feature type="transmembrane region" description="Helical" evidence="1">
    <location>
        <begin position="53"/>
        <end position="72"/>
    </location>
</feature>
<gene>
    <name evidence="2" type="ORF">PCOR1329_LOCUS51163</name>
</gene>
<dbReference type="Proteomes" id="UP001189429">
    <property type="component" value="Unassembled WGS sequence"/>
</dbReference>
<keyword evidence="1" id="KW-1133">Transmembrane helix</keyword>
<sequence length="230" mass="24372">MVVRVELLLPDVLLNDARAVPVVVVSDMVLELVVPGVVRIVEVPVPVVQLSSMVFAAVPVLLALVHLVVLFGDAVQMPAVVGSEVLLSAGMLVLRAVVFPFVVVWVEVLLLDVILHGNQLVAVMVVSDVVFTAVRVPPVDIGGELLLSSICPVFETSLCGDAVLVPAELVSGVVFDVNLLVRVSQLRDVALELVLAPRAHVRHDLVHASALLNGALLVPVLLFSDVRLAT</sequence>
<name>A0ABN9US42_9DINO</name>
<feature type="transmembrane region" description="Helical" evidence="1">
    <location>
        <begin position="92"/>
        <end position="115"/>
    </location>
</feature>
<comment type="caution">
    <text evidence="2">The sequence shown here is derived from an EMBL/GenBank/DDBJ whole genome shotgun (WGS) entry which is preliminary data.</text>
</comment>
<protein>
    <submittedName>
        <fullName evidence="2">Uncharacterized protein</fullName>
    </submittedName>
</protein>
<keyword evidence="1" id="KW-0472">Membrane</keyword>
<keyword evidence="1" id="KW-0812">Transmembrane</keyword>